<dbReference type="RefSeq" id="WP_100712808.1">
    <property type="nucleotide sequence ID" value="NZ_NPDY01000002.1"/>
</dbReference>
<dbReference type="Pfam" id="PF12849">
    <property type="entry name" value="PBP_like_2"/>
    <property type="match status" value="1"/>
</dbReference>
<dbReference type="PANTHER" id="PTHR30570:SF1">
    <property type="entry name" value="PHOSPHATE-BINDING PROTEIN PSTS"/>
    <property type="match status" value="1"/>
</dbReference>
<dbReference type="OrthoDB" id="9790048at2"/>
<evidence type="ECO:0000313" key="4">
    <source>
        <dbReference type="EMBL" id="PJZ74010.1"/>
    </source>
</evidence>
<keyword evidence="5" id="KW-1185">Reference proteome</keyword>
<dbReference type="EMBL" id="NPDZ01000003">
    <property type="protein sequence ID" value="PJZ74010.1"/>
    <property type="molecule type" value="Genomic_DNA"/>
</dbReference>
<feature type="domain" description="PBP" evidence="2">
    <location>
        <begin position="19"/>
        <end position="276"/>
    </location>
</feature>
<dbReference type="SUPFAM" id="SSF53850">
    <property type="entry name" value="Periplasmic binding protein-like II"/>
    <property type="match status" value="1"/>
</dbReference>
<protein>
    <submittedName>
        <fullName evidence="4">Phosphate ABC transporter</fullName>
    </submittedName>
</protein>
<dbReference type="CDD" id="cd13653">
    <property type="entry name" value="PBP2_phosphate_like_1"/>
    <property type="match status" value="1"/>
</dbReference>
<gene>
    <name evidence="3" type="ORF">CH360_04635</name>
    <name evidence="4" type="ORF">CH373_07775</name>
</gene>
<evidence type="ECO:0000313" key="6">
    <source>
        <dbReference type="Proteomes" id="UP000231990"/>
    </source>
</evidence>
<evidence type="ECO:0000256" key="1">
    <source>
        <dbReference type="ARBA" id="ARBA00022729"/>
    </source>
</evidence>
<evidence type="ECO:0000313" key="3">
    <source>
        <dbReference type="EMBL" id="PJZ70802.1"/>
    </source>
</evidence>
<dbReference type="Proteomes" id="UP000231990">
    <property type="component" value="Unassembled WGS sequence"/>
</dbReference>
<accession>A0A2M9ZPK2</accession>
<dbReference type="AlphaFoldDB" id="A0A2M9ZPK2"/>
<keyword evidence="1" id="KW-0732">Signal</keyword>
<evidence type="ECO:0000259" key="2">
    <source>
        <dbReference type="Pfam" id="PF12849"/>
    </source>
</evidence>
<evidence type="ECO:0000313" key="5">
    <source>
        <dbReference type="Proteomes" id="UP000231962"/>
    </source>
</evidence>
<dbReference type="Proteomes" id="UP000231962">
    <property type="component" value="Unassembled WGS sequence"/>
</dbReference>
<sequence length="300" mass="32729">MNKCLIYGLIASVLLTANCKKDTLTITGSETMHTMLEVVSQGYNKEHSSLEIQVIGGGSFEGVSKLVEGKTDIAASSRALTSEETRELEKKGRFENVLLAYDGIALIVHPQNKIAKISLVDASKVFSGAITDWSQIGGTPGPIQVVIRNDKSGTAAYFDTHVLKQKDIGEKEFKANKNVQFTFAAQIVSNNDEMANAIQKNPNAIGFMGMGSAQIENKSKVKALAYSKTGKDPFIEPSINNVYNRSYKLSRGLYLFYLSDRGKKIDEFISFATGEEGQVLVLKSGYLRATLPTVEVQAPK</sequence>
<dbReference type="InterPro" id="IPR024370">
    <property type="entry name" value="PBP_domain"/>
</dbReference>
<dbReference type="PANTHER" id="PTHR30570">
    <property type="entry name" value="PERIPLASMIC PHOSPHATE BINDING COMPONENT OF PHOSPHATE ABC TRANSPORTER"/>
    <property type="match status" value="1"/>
</dbReference>
<reference evidence="5 6" key="1">
    <citation type="submission" date="2017-07" db="EMBL/GenBank/DDBJ databases">
        <title>Leptospira spp. isolated from tropical soils.</title>
        <authorList>
            <person name="Thibeaux R."/>
            <person name="Iraola G."/>
            <person name="Ferres I."/>
            <person name="Bierque E."/>
            <person name="Girault D."/>
            <person name="Soupe-Gilbert M.-E."/>
            <person name="Picardeau M."/>
            <person name="Goarant C."/>
        </authorList>
    </citation>
    <scope>NUCLEOTIDE SEQUENCE [LARGE SCALE GENOMIC DNA]</scope>
    <source>
        <strain evidence="4 6">FH1-B-B1</strain>
        <strain evidence="3 5">FH1-B-C1</strain>
    </source>
</reference>
<dbReference type="InterPro" id="IPR050811">
    <property type="entry name" value="Phosphate_ABC_transporter"/>
</dbReference>
<proteinExistence type="predicted"/>
<organism evidence="4 6">
    <name type="scientific">Leptospira perolatii</name>
    <dbReference type="NCBI Taxonomy" id="2023191"/>
    <lineage>
        <taxon>Bacteria</taxon>
        <taxon>Pseudomonadati</taxon>
        <taxon>Spirochaetota</taxon>
        <taxon>Spirochaetia</taxon>
        <taxon>Leptospirales</taxon>
        <taxon>Leptospiraceae</taxon>
        <taxon>Leptospira</taxon>
    </lineage>
</organism>
<dbReference type="EMBL" id="NPDY01000002">
    <property type="protein sequence ID" value="PJZ70802.1"/>
    <property type="molecule type" value="Genomic_DNA"/>
</dbReference>
<name>A0A2M9ZPK2_9LEPT</name>
<dbReference type="Gene3D" id="3.40.190.10">
    <property type="entry name" value="Periplasmic binding protein-like II"/>
    <property type="match status" value="2"/>
</dbReference>
<comment type="caution">
    <text evidence="4">The sequence shown here is derived from an EMBL/GenBank/DDBJ whole genome shotgun (WGS) entry which is preliminary data.</text>
</comment>